<dbReference type="GO" id="GO:0006310">
    <property type="term" value="P:DNA recombination"/>
    <property type="evidence" value="ECO:0007669"/>
    <property type="project" value="UniProtKB-KW"/>
</dbReference>
<protein>
    <submittedName>
        <fullName evidence="3">A part of phage_integrase</fullName>
    </submittedName>
</protein>
<evidence type="ECO:0000256" key="1">
    <source>
        <dbReference type="ARBA" id="ARBA00023172"/>
    </source>
</evidence>
<dbReference type="InterPro" id="IPR013762">
    <property type="entry name" value="Integrase-like_cat_sf"/>
</dbReference>
<dbReference type="GO" id="GO:0015074">
    <property type="term" value="P:DNA integration"/>
    <property type="evidence" value="ECO:0007669"/>
    <property type="project" value="InterPro"/>
</dbReference>
<name>A0A0H3K323_SYNP6</name>
<organism evidence="3 4">
    <name type="scientific">Synechococcus sp. (strain ATCC 27144 / PCC 6301 / SAUG 1402/1)</name>
    <name type="common">Anacystis nidulans</name>
    <dbReference type="NCBI Taxonomy" id="269084"/>
    <lineage>
        <taxon>Bacteria</taxon>
        <taxon>Bacillati</taxon>
        <taxon>Cyanobacteriota</taxon>
        <taxon>Cyanophyceae</taxon>
        <taxon>Synechococcales</taxon>
        <taxon>Synechococcaceae</taxon>
        <taxon>Synechococcus</taxon>
    </lineage>
</organism>
<dbReference type="InterPro" id="IPR011010">
    <property type="entry name" value="DNA_brk_join_enz"/>
</dbReference>
<sequence>MFRQSCGYALAEQGLPTRDIQDYLGHRNIQNTVRYTAGNPARFQRITWIPQTQP</sequence>
<gene>
    <name evidence="3" type="ordered locus">syc0345_c</name>
</gene>
<evidence type="ECO:0000313" key="4">
    <source>
        <dbReference type="Proteomes" id="UP000001175"/>
    </source>
</evidence>
<evidence type="ECO:0000259" key="2">
    <source>
        <dbReference type="Pfam" id="PF00589"/>
    </source>
</evidence>
<dbReference type="AlphaFoldDB" id="A0A0H3K323"/>
<dbReference type="SUPFAM" id="SSF56349">
    <property type="entry name" value="DNA breaking-rejoining enzymes"/>
    <property type="match status" value="1"/>
</dbReference>
<keyword evidence="1" id="KW-0233">DNA recombination</keyword>
<dbReference type="eggNOG" id="COG4974">
    <property type="taxonomic scope" value="Bacteria"/>
</dbReference>
<dbReference type="EMBL" id="AP008231">
    <property type="protein sequence ID" value="BAD78535.1"/>
    <property type="molecule type" value="Genomic_DNA"/>
</dbReference>
<dbReference type="Pfam" id="PF00589">
    <property type="entry name" value="Phage_integrase"/>
    <property type="match status" value="1"/>
</dbReference>
<dbReference type="KEGG" id="syc:syc0345_c"/>
<feature type="domain" description="Tyr recombinase" evidence="2">
    <location>
        <begin position="1"/>
        <end position="40"/>
    </location>
</feature>
<reference evidence="3 4" key="1">
    <citation type="journal article" date="2007" name="Photosyn. Res.">
        <title>Complete nucleotide sequence of the freshwater unicellular cyanobacterium Synechococcus elongatus PCC 6301 chromosome: gene content and organization.</title>
        <authorList>
            <person name="Sugita C."/>
            <person name="Ogata K."/>
            <person name="Shikata M."/>
            <person name="Jikuya H."/>
            <person name="Takano J."/>
            <person name="Furumichi M."/>
            <person name="Kanehisa M."/>
            <person name="Omata T."/>
            <person name="Sugiura M."/>
            <person name="Sugita M."/>
        </authorList>
    </citation>
    <scope>NUCLEOTIDE SEQUENCE [LARGE SCALE GENOMIC DNA]</scope>
    <source>
        <strain evidence="4">ATCC 27144 / PCC 6301 / SAUG 1402/1</strain>
    </source>
</reference>
<dbReference type="InterPro" id="IPR002104">
    <property type="entry name" value="Integrase_catalytic"/>
</dbReference>
<dbReference type="Proteomes" id="UP000001175">
    <property type="component" value="Chromosome"/>
</dbReference>
<evidence type="ECO:0000313" key="3">
    <source>
        <dbReference type="EMBL" id="BAD78535.1"/>
    </source>
</evidence>
<proteinExistence type="predicted"/>
<dbReference type="GO" id="GO:0003677">
    <property type="term" value="F:DNA binding"/>
    <property type="evidence" value="ECO:0007669"/>
    <property type="project" value="InterPro"/>
</dbReference>
<dbReference type="RefSeq" id="WP_011377917.1">
    <property type="nucleotide sequence ID" value="NC_006576.1"/>
</dbReference>
<dbReference type="Gene3D" id="1.10.443.10">
    <property type="entry name" value="Intergrase catalytic core"/>
    <property type="match status" value="1"/>
</dbReference>
<accession>A0A0H3K323</accession>